<dbReference type="EMBL" id="JABWDY010004165">
    <property type="protein sequence ID" value="KAF5205366.1"/>
    <property type="molecule type" value="Genomic_DNA"/>
</dbReference>
<protein>
    <submittedName>
        <fullName evidence="1">Uncharacterized protein</fullName>
    </submittedName>
</protein>
<evidence type="ECO:0000313" key="1">
    <source>
        <dbReference type="EMBL" id="KAF5205366.1"/>
    </source>
</evidence>
<evidence type="ECO:0000313" key="2">
    <source>
        <dbReference type="Proteomes" id="UP000554482"/>
    </source>
</evidence>
<comment type="caution">
    <text evidence="1">The sequence shown here is derived from an EMBL/GenBank/DDBJ whole genome shotgun (WGS) entry which is preliminary data.</text>
</comment>
<gene>
    <name evidence="1" type="ORF">FRX31_005047</name>
</gene>
<keyword evidence="2" id="KW-1185">Reference proteome</keyword>
<organism evidence="1 2">
    <name type="scientific">Thalictrum thalictroides</name>
    <name type="common">Rue-anemone</name>
    <name type="synonym">Anemone thalictroides</name>
    <dbReference type="NCBI Taxonomy" id="46969"/>
    <lineage>
        <taxon>Eukaryota</taxon>
        <taxon>Viridiplantae</taxon>
        <taxon>Streptophyta</taxon>
        <taxon>Embryophyta</taxon>
        <taxon>Tracheophyta</taxon>
        <taxon>Spermatophyta</taxon>
        <taxon>Magnoliopsida</taxon>
        <taxon>Ranunculales</taxon>
        <taxon>Ranunculaceae</taxon>
        <taxon>Thalictroideae</taxon>
        <taxon>Thalictrum</taxon>
    </lineage>
</organism>
<dbReference type="AlphaFoldDB" id="A0A7J6X6G9"/>
<reference evidence="1 2" key="1">
    <citation type="submission" date="2020-06" db="EMBL/GenBank/DDBJ databases">
        <title>Transcriptomic and genomic resources for Thalictrum thalictroides and T. hernandezii: Facilitating candidate gene discovery in an emerging model plant lineage.</title>
        <authorList>
            <person name="Arias T."/>
            <person name="Riano-Pachon D.M."/>
            <person name="Di Stilio V.S."/>
        </authorList>
    </citation>
    <scope>NUCLEOTIDE SEQUENCE [LARGE SCALE GENOMIC DNA]</scope>
    <source>
        <strain evidence="2">cv. WT478/WT964</strain>
        <tissue evidence="1">Leaves</tissue>
    </source>
</reference>
<sequence>MIKPFHPPFTSSTEISRLYPIALPNFLRILKVPVMLQLEVNFIVLVEFVILNLKKVLLLEYMVQRILGFDSKTPHLGCKHSTSMLVARMTPAAITVGTRIFIFQSDLRREAPLEPWFEVFNTKTGKSSCPSKGASSVASQIFEKRSVDGLVFSDFGHVN</sequence>
<dbReference type="Proteomes" id="UP000554482">
    <property type="component" value="Unassembled WGS sequence"/>
</dbReference>
<accession>A0A7J6X6G9</accession>
<name>A0A7J6X6G9_THATH</name>
<proteinExistence type="predicted"/>